<gene>
    <name evidence="1" type="ORF">CDV56_101264</name>
</gene>
<organism evidence="1 2">
    <name type="scientific">Aspergillus thermomutatus</name>
    <name type="common">Neosartorya pseudofischeri</name>
    <dbReference type="NCBI Taxonomy" id="41047"/>
    <lineage>
        <taxon>Eukaryota</taxon>
        <taxon>Fungi</taxon>
        <taxon>Dikarya</taxon>
        <taxon>Ascomycota</taxon>
        <taxon>Pezizomycotina</taxon>
        <taxon>Eurotiomycetes</taxon>
        <taxon>Eurotiomycetidae</taxon>
        <taxon>Eurotiales</taxon>
        <taxon>Aspergillaceae</taxon>
        <taxon>Aspergillus</taxon>
        <taxon>Aspergillus subgen. Fumigati</taxon>
    </lineage>
</organism>
<accession>A0A397HR09</accession>
<dbReference type="EMBL" id="NKHU02000023">
    <property type="protein sequence ID" value="RHZ64418.1"/>
    <property type="molecule type" value="Genomic_DNA"/>
</dbReference>
<evidence type="ECO:0000313" key="2">
    <source>
        <dbReference type="Proteomes" id="UP000215305"/>
    </source>
</evidence>
<comment type="caution">
    <text evidence="1">The sequence shown here is derived from an EMBL/GenBank/DDBJ whole genome shotgun (WGS) entry which is preliminary data.</text>
</comment>
<dbReference type="RefSeq" id="XP_026617467.1">
    <property type="nucleotide sequence ID" value="XM_026754883.1"/>
</dbReference>
<evidence type="ECO:0000313" key="1">
    <source>
        <dbReference type="EMBL" id="RHZ64418.1"/>
    </source>
</evidence>
<dbReference type="Proteomes" id="UP000215305">
    <property type="component" value="Unassembled WGS sequence"/>
</dbReference>
<dbReference type="STRING" id="41047.A0A397HR09"/>
<evidence type="ECO:0008006" key="3">
    <source>
        <dbReference type="Google" id="ProtNLM"/>
    </source>
</evidence>
<dbReference type="VEuPathDB" id="FungiDB:CDV56_101264"/>
<dbReference type="AlphaFoldDB" id="A0A397HR09"/>
<reference evidence="1" key="1">
    <citation type="submission" date="2018-08" db="EMBL/GenBank/DDBJ databases">
        <title>Draft genome sequence of azole-resistant Aspergillus thermomutatus (Neosartorya pseudofischeri) strain HMR AF 39, isolated from a human nasal aspirate.</title>
        <authorList>
            <person name="Parent-Michaud M."/>
            <person name="Dufresne P.J."/>
            <person name="Fournier E."/>
            <person name="Martineau C."/>
            <person name="Moreira S."/>
            <person name="Perkins V."/>
            <person name="De Repentigny L."/>
            <person name="Dufresne S.F."/>
        </authorList>
    </citation>
    <scope>NUCLEOTIDE SEQUENCE [LARGE SCALE GENOMIC DNA]</scope>
    <source>
        <strain evidence="1">HMR AF 39</strain>
    </source>
</reference>
<sequence>MEPARMLIERPIPRLKQSRGTTNVSLSGEDISARFLHEWLDFPQQVLTLCNSLNLDEKVSVTDDSDANEHFLVGSKLGLAGRFYKHMCDAVAKVLSVTELAHLTFGDFQATARTDSRDVPDIVLLTLPRSNVLAVGVLKTFWTVELEKYPVNEGAANIAIMQPHFGQLVSYMRTNRLKYGFLSTYRTTVFVRRAGDFRFELSLPIDEQATRPSVRQCFLAFCVLAAQDDRYTEARDFNHTRLKIPFEPFVQARSPFRNEVTTKNDTPQALGAQSILFGGDDGVAQQWVNCHRMIKESNNKALYEVTWNGEPAVAKCWSDACFQGYVHEASTYERLYQLKPEGFEFFASLQSRGTIVCSSVFSRGHIMIISKVKGEPLDRQWDILSADHKEHIRSMIRKAVEALRSIGYLAVDSGKHNVLYSAETRAVTMLDFELMQACDENTVSPDSPEMYAIFGHPAPSVYRCARGD</sequence>
<proteinExistence type="predicted"/>
<protein>
    <recommendedName>
        <fullName evidence="3">Protein kinase domain-containing protein</fullName>
    </recommendedName>
</protein>
<keyword evidence="2" id="KW-1185">Reference proteome</keyword>
<dbReference type="GeneID" id="38123238"/>
<name>A0A397HR09_ASPTH</name>
<dbReference type="OrthoDB" id="2156052at2759"/>